<evidence type="ECO:0000313" key="8">
    <source>
        <dbReference type="Proteomes" id="UP000886819"/>
    </source>
</evidence>
<dbReference type="AlphaFoldDB" id="A0A9D0YVZ3"/>
<reference evidence="7" key="2">
    <citation type="journal article" date="2021" name="PeerJ">
        <title>Extensive microbial diversity within the chicken gut microbiome revealed by metagenomics and culture.</title>
        <authorList>
            <person name="Gilroy R."/>
            <person name="Ravi A."/>
            <person name="Getino M."/>
            <person name="Pursley I."/>
            <person name="Horton D.L."/>
            <person name="Alikhan N.F."/>
            <person name="Baker D."/>
            <person name="Gharbi K."/>
            <person name="Hall N."/>
            <person name="Watson M."/>
            <person name="Adriaenssens E.M."/>
            <person name="Foster-Nyarko E."/>
            <person name="Jarju S."/>
            <person name="Secka A."/>
            <person name="Antonio M."/>
            <person name="Oren A."/>
            <person name="Chaudhuri R.R."/>
            <person name="La Ragione R."/>
            <person name="Hildebrand F."/>
            <person name="Pallen M.J."/>
        </authorList>
    </citation>
    <scope>NUCLEOTIDE SEQUENCE</scope>
    <source>
        <strain evidence="7">ChiHile30-977</strain>
    </source>
</reference>
<dbReference type="Gene3D" id="3.20.80.10">
    <property type="entry name" value="Regulatory factor, effector binding domain"/>
    <property type="match status" value="1"/>
</dbReference>
<evidence type="ECO:0000256" key="3">
    <source>
        <dbReference type="ARBA" id="ARBA00023125"/>
    </source>
</evidence>
<dbReference type="Pfam" id="PF13411">
    <property type="entry name" value="MerR_1"/>
    <property type="match status" value="1"/>
</dbReference>
<evidence type="ECO:0000259" key="6">
    <source>
        <dbReference type="PROSITE" id="PS50937"/>
    </source>
</evidence>
<evidence type="ECO:0000256" key="1">
    <source>
        <dbReference type="ARBA" id="ARBA00022491"/>
    </source>
</evidence>
<evidence type="ECO:0000256" key="5">
    <source>
        <dbReference type="SAM" id="Coils"/>
    </source>
</evidence>
<feature type="coiled-coil region" evidence="5">
    <location>
        <begin position="79"/>
        <end position="106"/>
    </location>
</feature>
<dbReference type="EMBL" id="DVFI01000031">
    <property type="protein sequence ID" value="HIQ62386.1"/>
    <property type="molecule type" value="Genomic_DNA"/>
</dbReference>
<dbReference type="PRINTS" id="PR00040">
    <property type="entry name" value="HTHMERR"/>
</dbReference>
<keyword evidence="1" id="KW-0678">Repressor</keyword>
<dbReference type="CDD" id="cd00592">
    <property type="entry name" value="HTH_MerR-like"/>
    <property type="match status" value="1"/>
</dbReference>
<keyword evidence="4" id="KW-0804">Transcription</keyword>
<proteinExistence type="predicted"/>
<dbReference type="SMART" id="SM00422">
    <property type="entry name" value="HTH_MERR"/>
    <property type="match status" value="1"/>
</dbReference>
<dbReference type="PANTHER" id="PTHR30204:SF69">
    <property type="entry name" value="MERR-FAMILY TRANSCRIPTIONAL REGULATOR"/>
    <property type="match status" value="1"/>
</dbReference>
<reference evidence="7" key="1">
    <citation type="submission" date="2020-10" db="EMBL/GenBank/DDBJ databases">
        <authorList>
            <person name="Gilroy R."/>
        </authorList>
    </citation>
    <scope>NUCLEOTIDE SEQUENCE</scope>
    <source>
        <strain evidence="7">ChiHile30-977</strain>
    </source>
</reference>
<dbReference type="GO" id="GO:0003700">
    <property type="term" value="F:DNA-binding transcription factor activity"/>
    <property type="evidence" value="ECO:0007669"/>
    <property type="project" value="InterPro"/>
</dbReference>
<sequence>MKDSYHISEISKLYGVGVDSLRYYERLGVLRPKRDVNGYRLYSLKDIYKLNIIRDLRQMGFSMRQIKRYLEDRTVDSTIRLLAREKALLQEQRRQIRAREAALQARMTALREAMAMPAGQMRLLTLPERRCVRLNEHITRDEEMDFVIKKLHHMHENKIHDFGSLTIGACLSPQEVARGVCNVFTSVFFILDSNAADCDFALPAGLYLSSCYRGGYAQNGACIARMQAYARREGLSVLDAPFELYRIDNHDTAREEEFCTEVQMRVRADGDAPCPAARDVVQ</sequence>
<feature type="domain" description="HTH merR-type" evidence="6">
    <location>
        <begin position="4"/>
        <end position="72"/>
    </location>
</feature>
<name>A0A9D0YVZ3_9FIRM</name>
<accession>A0A9D0YVZ3</accession>
<keyword evidence="5" id="KW-0175">Coiled coil</keyword>
<dbReference type="SUPFAM" id="SSF55136">
    <property type="entry name" value="Probable bacterial effector-binding domain"/>
    <property type="match status" value="1"/>
</dbReference>
<evidence type="ECO:0000256" key="2">
    <source>
        <dbReference type="ARBA" id="ARBA00023015"/>
    </source>
</evidence>
<dbReference type="Proteomes" id="UP000886819">
    <property type="component" value="Unassembled WGS sequence"/>
</dbReference>
<dbReference type="GO" id="GO:0003677">
    <property type="term" value="F:DNA binding"/>
    <property type="evidence" value="ECO:0007669"/>
    <property type="project" value="UniProtKB-KW"/>
</dbReference>
<keyword evidence="3" id="KW-0238">DNA-binding</keyword>
<dbReference type="InterPro" id="IPR011256">
    <property type="entry name" value="Reg_factor_effector_dom_sf"/>
</dbReference>
<dbReference type="InterPro" id="IPR000551">
    <property type="entry name" value="MerR-type_HTH_dom"/>
</dbReference>
<organism evidence="7 8">
    <name type="scientific">Candidatus Avichristensenella intestinipullorum</name>
    <dbReference type="NCBI Taxonomy" id="2840693"/>
    <lineage>
        <taxon>Bacteria</taxon>
        <taxon>Bacillati</taxon>
        <taxon>Bacillota</taxon>
        <taxon>Clostridia</taxon>
        <taxon>Candidatus Avichristensenella</taxon>
    </lineage>
</organism>
<keyword evidence="2" id="KW-0805">Transcription regulation</keyword>
<evidence type="ECO:0000313" key="7">
    <source>
        <dbReference type="EMBL" id="HIQ62386.1"/>
    </source>
</evidence>
<protein>
    <submittedName>
        <fullName evidence="7">MerR family transcriptional regulator</fullName>
    </submittedName>
</protein>
<gene>
    <name evidence="7" type="ORF">IAA66_02225</name>
</gene>
<dbReference type="PROSITE" id="PS50937">
    <property type="entry name" value="HTH_MERR_2"/>
    <property type="match status" value="1"/>
</dbReference>
<comment type="caution">
    <text evidence="7">The sequence shown here is derived from an EMBL/GenBank/DDBJ whole genome shotgun (WGS) entry which is preliminary data.</text>
</comment>
<dbReference type="SUPFAM" id="SSF46955">
    <property type="entry name" value="Putative DNA-binding domain"/>
    <property type="match status" value="1"/>
</dbReference>
<dbReference type="InterPro" id="IPR009061">
    <property type="entry name" value="DNA-bd_dom_put_sf"/>
</dbReference>
<evidence type="ECO:0000256" key="4">
    <source>
        <dbReference type="ARBA" id="ARBA00023163"/>
    </source>
</evidence>
<dbReference type="PANTHER" id="PTHR30204">
    <property type="entry name" value="REDOX-CYCLING DRUG-SENSING TRANSCRIPTIONAL ACTIVATOR SOXR"/>
    <property type="match status" value="1"/>
</dbReference>
<dbReference type="Gene3D" id="1.10.1660.10">
    <property type="match status" value="1"/>
</dbReference>
<dbReference type="InterPro" id="IPR047057">
    <property type="entry name" value="MerR_fam"/>
</dbReference>